<feature type="compositionally biased region" description="Polar residues" evidence="1">
    <location>
        <begin position="184"/>
        <end position="197"/>
    </location>
</feature>
<feature type="region of interest" description="Disordered" evidence="1">
    <location>
        <begin position="437"/>
        <end position="457"/>
    </location>
</feature>
<feature type="region of interest" description="Disordered" evidence="1">
    <location>
        <begin position="184"/>
        <end position="291"/>
    </location>
</feature>
<feature type="compositionally biased region" description="Polar residues" evidence="1">
    <location>
        <begin position="244"/>
        <end position="263"/>
    </location>
</feature>
<feature type="region of interest" description="Disordered" evidence="1">
    <location>
        <begin position="377"/>
        <end position="406"/>
    </location>
</feature>
<dbReference type="InParanoid" id="A0A078ABV2"/>
<name>A0A078ABV2_STYLE</name>
<keyword evidence="3" id="KW-1185">Reference proteome</keyword>
<protein>
    <submittedName>
        <fullName evidence="2">Uncharacterized protein</fullName>
    </submittedName>
</protein>
<feature type="compositionally biased region" description="Polar residues" evidence="1">
    <location>
        <begin position="392"/>
        <end position="406"/>
    </location>
</feature>
<evidence type="ECO:0000313" key="2">
    <source>
        <dbReference type="EMBL" id="CDW79336.1"/>
    </source>
</evidence>
<dbReference type="Proteomes" id="UP000039865">
    <property type="component" value="Unassembled WGS sequence"/>
</dbReference>
<gene>
    <name evidence="2" type="primary">Contig5566.g5956</name>
    <name evidence="2" type="ORF">STYLEM_8323</name>
</gene>
<sequence length="549" mass="63545">MRPTLLMFRSPKEHTPDFYQSRVTNNGRTLLDYGLQFYDKKRGKINNMELNNSSSKVLHNQSYTSQFSAGPNAFNSTSDRFRDYQVTAQRSVVGPGQYNDQESFNKIRQKSCKTKIAMLSYGKEAGQPYYVQVGNSIMIDPTFYDQKTKKYFRQKSMKESYTVYQKDFIVQKLVDLQNQKLSQMNDSRLNTSRFMNKNSKDRPSTEMSFKKRTHSIKNTPDSRGFTKSLSKSSLVNESQKKLTLDSSRSNNKFSKIRRPSTQLQERKALGKQNSNRSNILINDGQNESYSPDVLKKKKKEILQIINQNENSLNNNNNNQLELTDNSANEHQQEKSRMIRTLVDNQQYNSQALPPSILMISGQNTSNNRQNDYITNQSSLKKHSHHTVGDLTGSASTNTTQNNFYSNSKDKRKSLLNQSQLHDNSFYQQMLQRQQDIYSSQNKGYHKKSNSLNNNGNNLIKKQLTKSHQEDQNNNISGNIQQEQINVTQRAREFDKSFQMLKMFANPYQQQQKVVLNNRASKTVRKVNSEAVNWGTYQPKPTNTEVQIQQ</sequence>
<feature type="region of interest" description="Disordered" evidence="1">
    <location>
        <begin position="464"/>
        <end position="483"/>
    </location>
</feature>
<dbReference type="AlphaFoldDB" id="A0A078ABV2"/>
<evidence type="ECO:0000256" key="1">
    <source>
        <dbReference type="SAM" id="MobiDB-lite"/>
    </source>
</evidence>
<feature type="compositionally biased region" description="Polar residues" evidence="1">
    <location>
        <begin position="471"/>
        <end position="483"/>
    </location>
</feature>
<proteinExistence type="predicted"/>
<evidence type="ECO:0000313" key="3">
    <source>
        <dbReference type="Proteomes" id="UP000039865"/>
    </source>
</evidence>
<dbReference type="EMBL" id="CCKQ01007907">
    <property type="protein sequence ID" value="CDW79336.1"/>
    <property type="molecule type" value="Genomic_DNA"/>
</dbReference>
<feature type="compositionally biased region" description="Polar residues" evidence="1">
    <location>
        <begin position="216"/>
        <end position="237"/>
    </location>
</feature>
<reference evidence="2 3" key="1">
    <citation type="submission" date="2014-06" db="EMBL/GenBank/DDBJ databases">
        <authorList>
            <person name="Swart Estienne"/>
        </authorList>
    </citation>
    <scope>NUCLEOTIDE SEQUENCE [LARGE SCALE GENOMIC DNA]</scope>
    <source>
        <strain evidence="2 3">130c</strain>
    </source>
</reference>
<organism evidence="2 3">
    <name type="scientific">Stylonychia lemnae</name>
    <name type="common">Ciliate</name>
    <dbReference type="NCBI Taxonomy" id="5949"/>
    <lineage>
        <taxon>Eukaryota</taxon>
        <taxon>Sar</taxon>
        <taxon>Alveolata</taxon>
        <taxon>Ciliophora</taxon>
        <taxon>Intramacronucleata</taxon>
        <taxon>Spirotrichea</taxon>
        <taxon>Stichotrichia</taxon>
        <taxon>Sporadotrichida</taxon>
        <taxon>Oxytrichidae</taxon>
        <taxon>Stylonychinae</taxon>
        <taxon>Stylonychia</taxon>
    </lineage>
</organism>
<feature type="compositionally biased region" description="Polar residues" evidence="1">
    <location>
        <begin position="271"/>
        <end position="289"/>
    </location>
</feature>
<dbReference type="OrthoDB" id="326617at2759"/>
<accession>A0A078ABV2</accession>